<protein>
    <submittedName>
        <fullName evidence="3">Adenylate/guanylate cyclase with Chase sensor</fullName>
    </submittedName>
</protein>
<dbReference type="STRING" id="572480.Arnit_3034"/>
<feature type="transmembrane region" description="Helical" evidence="1">
    <location>
        <begin position="363"/>
        <end position="381"/>
    </location>
</feature>
<dbReference type="GO" id="GO:0035556">
    <property type="term" value="P:intracellular signal transduction"/>
    <property type="evidence" value="ECO:0007669"/>
    <property type="project" value="InterPro"/>
</dbReference>
<feature type="domain" description="Guanylate cyclase" evidence="2">
    <location>
        <begin position="452"/>
        <end position="585"/>
    </location>
</feature>
<dbReference type="SMART" id="SM01080">
    <property type="entry name" value="CHASE2"/>
    <property type="match status" value="1"/>
</dbReference>
<evidence type="ECO:0000256" key="1">
    <source>
        <dbReference type="SAM" id="Phobius"/>
    </source>
</evidence>
<dbReference type="SUPFAM" id="SSF55073">
    <property type="entry name" value="Nucleotide cyclase"/>
    <property type="match status" value="1"/>
</dbReference>
<dbReference type="InterPro" id="IPR050697">
    <property type="entry name" value="Adenylyl/Guanylyl_Cyclase_3/4"/>
</dbReference>
<keyword evidence="4" id="KW-1185">Reference proteome</keyword>
<feature type="transmembrane region" description="Helical" evidence="1">
    <location>
        <begin position="387"/>
        <end position="408"/>
    </location>
</feature>
<accession>D5V7R2</accession>
<dbReference type="InterPro" id="IPR007890">
    <property type="entry name" value="CHASE2"/>
</dbReference>
<dbReference type="Gene3D" id="3.30.70.1230">
    <property type="entry name" value="Nucleotide cyclase"/>
    <property type="match status" value="1"/>
</dbReference>
<dbReference type="PROSITE" id="PS50125">
    <property type="entry name" value="GUANYLATE_CYCLASE_2"/>
    <property type="match status" value="1"/>
</dbReference>
<keyword evidence="1" id="KW-1133">Transmembrane helix</keyword>
<dbReference type="AlphaFoldDB" id="D5V7R2"/>
<dbReference type="PANTHER" id="PTHR43081:SF1">
    <property type="entry name" value="ADENYLATE CYCLASE, TERMINAL-DIFFERENTIATION SPECIFIC"/>
    <property type="match status" value="1"/>
</dbReference>
<feature type="transmembrane region" description="Helical" evidence="1">
    <location>
        <begin position="9"/>
        <end position="26"/>
    </location>
</feature>
<dbReference type="CDD" id="cd07302">
    <property type="entry name" value="CHD"/>
    <property type="match status" value="1"/>
</dbReference>
<dbReference type="HOGENOM" id="CLU_000445_85_1_7"/>
<reference evidence="3 4" key="1">
    <citation type="journal article" date="2010" name="Stand. Genomic Sci.">
        <title>Complete genome sequence of Arcobacter nitrofigilis type strain (CI).</title>
        <authorList>
            <person name="Pati A."/>
            <person name="Gronow S."/>
            <person name="Lapidus A."/>
            <person name="Copeland A."/>
            <person name="Glavina Del Rio T."/>
            <person name="Nolan M."/>
            <person name="Lucas S."/>
            <person name="Tice H."/>
            <person name="Cheng J.F."/>
            <person name="Han C."/>
            <person name="Chertkov O."/>
            <person name="Bruce D."/>
            <person name="Tapia R."/>
            <person name="Goodwin L."/>
            <person name="Pitluck S."/>
            <person name="Liolios K."/>
            <person name="Ivanova N."/>
            <person name="Mavromatis K."/>
            <person name="Chen A."/>
            <person name="Palaniappan K."/>
            <person name="Land M."/>
            <person name="Hauser L."/>
            <person name="Chang Y.J."/>
            <person name="Jeffries C.D."/>
            <person name="Detter J.C."/>
            <person name="Rohde M."/>
            <person name="Goker M."/>
            <person name="Bristow J."/>
            <person name="Eisen J.A."/>
            <person name="Markowitz V."/>
            <person name="Hugenholtz P."/>
            <person name="Klenk H.P."/>
            <person name="Kyrpides N.C."/>
        </authorList>
    </citation>
    <scope>NUCLEOTIDE SEQUENCE [LARGE SCALE GENOMIC DNA]</scope>
    <source>
        <strain evidence="4">ATCC 33309 / DSM 7299 / CCUG 15893 / LMG 7604 / NCTC 12251 / CI</strain>
    </source>
</reference>
<dbReference type="eggNOG" id="COG4252">
    <property type="taxonomic scope" value="Bacteria"/>
</dbReference>
<evidence type="ECO:0000313" key="4">
    <source>
        <dbReference type="Proteomes" id="UP000000939"/>
    </source>
</evidence>
<evidence type="ECO:0000313" key="3">
    <source>
        <dbReference type="EMBL" id="ADG94682.1"/>
    </source>
</evidence>
<dbReference type="InterPro" id="IPR001054">
    <property type="entry name" value="A/G_cyclase"/>
</dbReference>
<name>D5V7R2_ARCNC</name>
<dbReference type="OrthoDB" id="9806735at2"/>
<dbReference type="Pfam" id="PF00211">
    <property type="entry name" value="Guanylate_cyc"/>
    <property type="match status" value="1"/>
</dbReference>
<dbReference type="GO" id="GO:0006171">
    <property type="term" value="P:cAMP biosynthetic process"/>
    <property type="evidence" value="ECO:0007669"/>
    <property type="project" value="TreeGrafter"/>
</dbReference>
<keyword evidence="1" id="KW-0812">Transmembrane</keyword>
<dbReference type="RefSeq" id="WP_013136827.1">
    <property type="nucleotide sequence ID" value="NC_014166.1"/>
</dbReference>
<dbReference type="PANTHER" id="PTHR43081">
    <property type="entry name" value="ADENYLATE CYCLASE, TERMINAL-DIFFERENTIATION SPECIFIC-RELATED"/>
    <property type="match status" value="1"/>
</dbReference>
<feature type="transmembrane region" description="Helical" evidence="1">
    <location>
        <begin position="338"/>
        <end position="358"/>
    </location>
</feature>
<dbReference type="GO" id="GO:0004016">
    <property type="term" value="F:adenylate cyclase activity"/>
    <property type="evidence" value="ECO:0007669"/>
    <property type="project" value="UniProtKB-ARBA"/>
</dbReference>
<keyword evidence="1" id="KW-0472">Membrane</keyword>
<dbReference type="eggNOG" id="COG2114">
    <property type="taxonomic scope" value="Bacteria"/>
</dbReference>
<dbReference type="SMART" id="SM00044">
    <property type="entry name" value="CYCc"/>
    <property type="match status" value="1"/>
</dbReference>
<proteinExistence type="predicted"/>
<organism evidence="3 4">
    <name type="scientific">Arcobacter nitrofigilis (strain ATCC 33309 / DSM 7299 / CCUG 15893 / LMG 7604 / NCTC 12251 / CI)</name>
    <name type="common">Campylobacter nitrofigilis</name>
    <dbReference type="NCBI Taxonomy" id="572480"/>
    <lineage>
        <taxon>Bacteria</taxon>
        <taxon>Pseudomonadati</taxon>
        <taxon>Campylobacterota</taxon>
        <taxon>Epsilonproteobacteria</taxon>
        <taxon>Campylobacterales</taxon>
        <taxon>Arcobacteraceae</taxon>
        <taxon>Arcobacter</taxon>
    </lineage>
</organism>
<dbReference type="Proteomes" id="UP000000939">
    <property type="component" value="Chromosome"/>
</dbReference>
<dbReference type="EMBL" id="CP001999">
    <property type="protein sequence ID" value="ADG94682.1"/>
    <property type="molecule type" value="Genomic_DNA"/>
</dbReference>
<gene>
    <name evidence="3" type="ordered locus">Arnit_3034</name>
</gene>
<dbReference type="Pfam" id="PF05226">
    <property type="entry name" value="CHASE2"/>
    <property type="match status" value="1"/>
</dbReference>
<dbReference type="InterPro" id="IPR029787">
    <property type="entry name" value="Nucleotide_cyclase"/>
</dbReference>
<dbReference type="KEGG" id="ant:Arnit_3034"/>
<evidence type="ECO:0000259" key="2">
    <source>
        <dbReference type="PROSITE" id="PS50125"/>
    </source>
</evidence>
<sequence length="705" mass="80089">MKIFIKHKILFFFISFILLTFCYLNFNKITSNFDERIREIFFEIRGEIPTTNKVVIIDIDEKSINALGQWPFSRDYMAQVLANLTNAGAGIIGIDIIFSESDRSSPSYMAKKLNLKGEFRDNDQLLAAVISQTPTVLGYYFTKDLSKNTKPIPVTKFTPTASPHLLNFENVVTNISPIQESAYSSGFFNAFNDQQGKIIKMPLLLQYKNRIYPSLVFEMINIASNTQNVKIIQDDYSISGVKLSNIDIPTDKNGFMRINFRGAKKSFKYISFLDILNGNFDSKDINGKFILIGSSITTLADLRSTVYDLALPGVEIHANMIDNILKGDFIYEPTFGKAIDIFVIFLLTVVLGTLLLFLSSLNILIVIGILSIILCTSYYYLLFSQGIVLNLFYPIVSIILTSLSAFYINYQKEQKQKEFIKDKFAKKVSLEVANDLLSNDNNDFKAKEKELTIFFSDIRGFTNISEEFDSPQKLIEVLNKYFEPMSEIIIQNHGTIDKFIGDAIMAYWNAPCDVENHADKAVQSALGQLEKLEGLNTELKKDFNLSIQIGIGIHTGIAVVGEMGSLGRSDYTIIGDNVNLTSRIESLSKYFAVELLISESTKISLKDNYHLKYLASVIVKGKSKSIKLYQVLLAKEFEEFESVQIDYEKAIKCYQNKNFIDSKTIFEEIEDTHPSKINRLYIKKCKEYISSKDNNIVLDFVMDEK</sequence>